<name>A0A8J6B7D7_9EUKA</name>
<keyword evidence="2" id="KW-1185">Reference proteome</keyword>
<protein>
    <submittedName>
        <fullName evidence="1">Uncharacterized protein</fullName>
    </submittedName>
</protein>
<organism evidence="1 2">
    <name type="scientific">Carpediemonas membranifera</name>
    <dbReference type="NCBI Taxonomy" id="201153"/>
    <lineage>
        <taxon>Eukaryota</taxon>
        <taxon>Metamonada</taxon>
        <taxon>Carpediemonas-like organisms</taxon>
        <taxon>Carpediemonas</taxon>
    </lineage>
</organism>
<evidence type="ECO:0000313" key="2">
    <source>
        <dbReference type="Proteomes" id="UP000717585"/>
    </source>
</evidence>
<sequence>MAPWNRRDRCTEQKVNKIAFVVLSEWSDLSGITIKWSTISEEDAANGKIIADHSFMGCHVESSMSVQMSSDAFDPSNQEKVTYANVPRSAQGAAVPGFLTSVQSFNLTVAGKTKLYMCISCQFQVNEIFHALAVVCPVTPTIRHIVAPIQTVMLDKAMYIQHAIAENIKKAPKRGPKSAPLDQSLKDRLERLLLDLRTVTKVNQTLPEPSDLSPIPPDLDEKFFNRAVTAFVKCRFSAILFVSNKRREPIAHYLQSLFVHLSPRPEPHANVIDQVIDYTPGLTSCIFTQYYPDLKREIVQLFMTNPYQVAFIDVDRGTAFTPQFADDCTDEAARLSYLKDHHSLTDKSINRTQTGVSNMAAGLYHSLKTARPTLQDSVAKRWTCLILHNATRAESLERVKQIKAEEDRLMTVGAALAMSVRPSLLDLDFTLTYKTRVRIAFNSDMAI</sequence>
<dbReference type="Proteomes" id="UP000717585">
    <property type="component" value="Unassembled WGS sequence"/>
</dbReference>
<evidence type="ECO:0000313" key="1">
    <source>
        <dbReference type="EMBL" id="KAG9391542.1"/>
    </source>
</evidence>
<accession>A0A8J6B7D7</accession>
<gene>
    <name evidence="1" type="ORF">J8273_6306</name>
</gene>
<dbReference type="EMBL" id="JAHDYR010000053">
    <property type="protein sequence ID" value="KAG9391542.1"/>
    <property type="molecule type" value="Genomic_DNA"/>
</dbReference>
<dbReference type="AlphaFoldDB" id="A0A8J6B7D7"/>
<comment type="caution">
    <text evidence="1">The sequence shown here is derived from an EMBL/GenBank/DDBJ whole genome shotgun (WGS) entry which is preliminary data.</text>
</comment>
<proteinExistence type="predicted"/>
<reference evidence="1" key="1">
    <citation type="submission" date="2021-05" db="EMBL/GenBank/DDBJ databases">
        <title>A free-living protist that lacks canonical eukaryotic 1 DNA replication and segregation systems.</title>
        <authorList>
            <person name="Salas-Leiva D.E."/>
            <person name="Tromer E.C."/>
            <person name="Curtis B.A."/>
            <person name="Jerlstrom-Hultqvist J."/>
            <person name="Kolisko M."/>
            <person name="Yi Z."/>
            <person name="Salas-Leiva J.S."/>
            <person name="Gallot-Lavallee L."/>
            <person name="Kops G.J.P.L."/>
            <person name="Archibald J.M."/>
            <person name="Simpson A.G.B."/>
            <person name="Roger A.J."/>
        </authorList>
    </citation>
    <scope>NUCLEOTIDE SEQUENCE</scope>
    <source>
        <strain evidence="1">BICM</strain>
    </source>
</reference>